<evidence type="ECO:0000256" key="5">
    <source>
        <dbReference type="ARBA" id="ARBA00023172"/>
    </source>
</evidence>
<dbReference type="NCBIfam" id="TIGR00613">
    <property type="entry name" value="reco"/>
    <property type="match status" value="1"/>
</dbReference>
<dbReference type="PANTHER" id="PTHR33991:SF1">
    <property type="entry name" value="DNA REPAIR PROTEIN RECO"/>
    <property type="match status" value="1"/>
</dbReference>
<dbReference type="Gene3D" id="2.40.50.140">
    <property type="entry name" value="Nucleic acid-binding proteins"/>
    <property type="match status" value="1"/>
</dbReference>
<dbReference type="eggNOG" id="COG1381">
    <property type="taxonomic scope" value="Bacteria"/>
</dbReference>
<dbReference type="PANTHER" id="PTHR33991">
    <property type="entry name" value="DNA REPAIR PROTEIN RECO"/>
    <property type="match status" value="1"/>
</dbReference>
<evidence type="ECO:0000256" key="8">
    <source>
        <dbReference type="HAMAP-Rule" id="MF_00201"/>
    </source>
</evidence>
<dbReference type="GO" id="GO:0006310">
    <property type="term" value="P:DNA recombination"/>
    <property type="evidence" value="ECO:0007669"/>
    <property type="project" value="UniProtKB-UniRule"/>
</dbReference>
<accession>A0A0W0VY20</accession>
<feature type="domain" description="DNA replication/recombination mediator RecO N-terminal" evidence="9">
    <location>
        <begin position="4"/>
        <end position="72"/>
    </location>
</feature>
<dbReference type="GO" id="GO:0043590">
    <property type="term" value="C:bacterial nucleoid"/>
    <property type="evidence" value="ECO:0007669"/>
    <property type="project" value="TreeGrafter"/>
</dbReference>
<proteinExistence type="inferred from homology"/>
<dbReference type="HAMAP" id="MF_00201">
    <property type="entry name" value="RecO"/>
    <property type="match status" value="1"/>
</dbReference>
<evidence type="ECO:0000256" key="7">
    <source>
        <dbReference type="ARBA" id="ARBA00033409"/>
    </source>
</evidence>
<comment type="similarity">
    <text evidence="2 8">Belongs to the RecO family.</text>
</comment>
<dbReference type="RefSeq" id="WP_028372857.1">
    <property type="nucleotide sequence ID" value="NZ_CAAAJD010000008.1"/>
</dbReference>
<evidence type="ECO:0000256" key="3">
    <source>
        <dbReference type="ARBA" id="ARBA00021310"/>
    </source>
</evidence>
<dbReference type="Gene3D" id="1.20.1440.120">
    <property type="entry name" value="Recombination protein O, C-terminal domain"/>
    <property type="match status" value="1"/>
</dbReference>
<dbReference type="EMBL" id="LNYI01000008">
    <property type="protein sequence ID" value="KTD24814.1"/>
    <property type="molecule type" value="Genomic_DNA"/>
</dbReference>
<dbReference type="Pfam" id="PF02565">
    <property type="entry name" value="RecO_C"/>
    <property type="match status" value="1"/>
</dbReference>
<dbReference type="InterPro" id="IPR042242">
    <property type="entry name" value="RecO_C"/>
</dbReference>
<evidence type="ECO:0000256" key="1">
    <source>
        <dbReference type="ARBA" id="ARBA00003065"/>
    </source>
</evidence>
<evidence type="ECO:0000256" key="6">
    <source>
        <dbReference type="ARBA" id="ARBA00023204"/>
    </source>
</evidence>
<comment type="function">
    <text evidence="1 8">Involved in DNA repair and RecF pathway recombination.</text>
</comment>
<dbReference type="AlphaFoldDB" id="A0A0W0VY20"/>
<evidence type="ECO:0000313" key="11">
    <source>
        <dbReference type="Proteomes" id="UP000054869"/>
    </source>
</evidence>
<dbReference type="Proteomes" id="UP000054869">
    <property type="component" value="Unassembled WGS sequence"/>
</dbReference>
<dbReference type="STRING" id="45067.Llan_0376"/>
<dbReference type="OrthoDB" id="9804792at2"/>
<evidence type="ECO:0000313" key="10">
    <source>
        <dbReference type="EMBL" id="KTD24814.1"/>
    </source>
</evidence>
<keyword evidence="6 8" id="KW-0234">DNA repair</keyword>
<dbReference type="GO" id="GO:0006302">
    <property type="term" value="P:double-strand break repair"/>
    <property type="evidence" value="ECO:0007669"/>
    <property type="project" value="TreeGrafter"/>
</dbReference>
<dbReference type="InterPro" id="IPR003717">
    <property type="entry name" value="RecO"/>
</dbReference>
<keyword evidence="5 8" id="KW-0233">DNA recombination</keyword>
<dbReference type="PATRIC" id="fig|45067.4.peg.396"/>
<sequence>MTVEAFEAWILHKRPSGDTSVRVTFFTREKGVINCLCKGGRAPKKQAILQAFTPLWVALEVRKEWYYSRQVESTSLPVNIKGFALFAALYMNELLYYTLSPIDPHPLLFDTYIETLRGLSVATDNLAIEALLRRFEWALLIACGQAVSLTKEAHSTNLITEDKYYQFIVSEGFLPAIAGLAGKDILAFAQGYLDDINVLKTAKFIMRQAIDHLLEGRELKSRTLFMRHKNKSSL</sequence>
<reference evidence="10 11" key="1">
    <citation type="submission" date="2015-11" db="EMBL/GenBank/DDBJ databases">
        <title>Genomic analysis of 38 Legionella species identifies large and diverse effector repertoires.</title>
        <authorList>
            <person name="Burstein D."/>
            <person name="Amaro F."/>
            <person name="Zusman T."/>
            <person name="Lifshitz Z."/>
            <person name="Cohen O."/>
            <person name="Gilbert J.A."/>
            <person name="Pupko T."/>
            <person name="Shuman H.A."/>
            <person name="Segal G."/>
        </authorList>
    </citation>
    <scope>NUCLEOTIDE SEQUENCE [LARGE SCALE GENOMIC DNA]</scope>
    <source>
        <strain evidence="10 11">ATCC 49751</strain>
    </source>
</reference>
<keyword evidence="4 8" id="KW-0227">DNA damage</keyword>
<gene>
    <name evidence="8 10" type="primary">recO</name>
    <name evidence="10" type="ORF">Llan_0376</name>
</gene>
<evidence type="ECO:0000256" key="4">
    <source>
        <dbReference type="ARBA" id="ARBA00022763"/>
    </source>
</evidence>
<dbReference type="SUPFAM" id="SSF50249">
    <property type="entry name" value="Nucleic acid-binding proteins"/>
    <property type="match status" value="1"/>
</dbReference>
<name>A0A0W0VY20_9GAMM</name>
<keyword evidence="11" id="KW-1185">Reference proteome</keyword>
<organism evidence="10 11">
    <name type="scientific">Legionella lansingensis</name>
    <dbReference type="NCBI Taxonomy" id="45067"/>
    <lineage>
        <taxon>Bacteria</taxon>
        <taxon>Pseudomonadati</taxon>
        <taxon>Pseudomonadota</taxon>
        <taxon>Gammaproteobacteria</taxon>
        <taxon>Legionellales</taxon>
        <taxon>Legionellaceae</taxon>
        <taxon>Legionella</taxon>
    </lineage>
</organism>
<dbReference type="InterPro" id="IPR022572">
    <property type="entry name" value="DNA_rep/recomb_RecO_N"/>
</dbReference>
<comment type="caution">
    <text evidence="10">The sequence shown here is derived from an EMBL/GenBank/DDBJ whole genome shotgun (WGS) entry which is preliminary data.</text>
</comment>
<evidence type="ECO:0000256" key="2">
    <source>
        <dbReference type="ARBA" id="ARBA00007452"/>
    </source>
</evidence>
<dbReference type="InterPro" id="IPR012340">
    <property type="entry name" value="NA-bd_OB-fold"/>
</dbReference>
<evidence type="ECO:0000259" key="9">
    <source>
        <dbReference type="Pfam" id="PF11967"/>
    </source>
</evidence>
<protein>
    <recommendedName>
        <fullName evidence="3 8">DNA repair protein RecO</fullName>
    </recommendedName>
    <alternativeName>
        <fullName evidence="7 8">Recombination protein O</fullName>
    </alternativeName>
</protein>
<dbReference type="Pfam" id="PF11967">
    <property type="entry name" value="RecO_N"/>
    <property type="match status" value="1"/>
</dbReference>